<keyword evidence="2" id="KW-1185">Reference proteome</keyword>
<dbReference type="STRING" id="67767.A0A0J7KGU5"/>
<name>A0A0J7KGU5_LASNI</name>
<dbReference type="PANTHER" id="PTHR47027">
    <property type="entry name" value="REVERSE TRANSCRIPTASE DOMAIN-CONTAINING PROTEIN"/>
    <property type="match status" value="1"/>
</dbReference>
<evidence type="ECO:0000313" key="2">
    <source>
        <dbReference type="Proteomes" id="UP000036403"/>
    </source>
</evidence>
<dbReference type="GO" id="GO:0004519">
    <property type="term" value="F:endonuclease activity"/>
    <property type="evidence" value="ECO:0007669"/>
    <property type="project" value="UniProtKB-KW"/>
</dbReference>
<comment type="caution">
    <text evidence="1">The sequence shown here is derived from an EMBL/GenBank/DDBJ whole genome shotgun (WGS) entry which is preliminary data.</text>
</comment>
<keyword evidence="1" id="KW-0808">Transferase</keyword>
<keyword evidence="1" id="KW-0695">RNA-directed DNA polymerase</keyword>
<dbReference type="GO" id="GO:0003964">
    <property type="term" value="F:RNA-directed DNA polymerase activity"/>
    <property type="evidence" value="ECO:0007669"/>
    <property type="project" value="UniProtKB-KW"/>
</dbReference>
<keyword evidence="1" id="KW-0378">Hydrolase</keyword>
<reference evidence="1 2" key="1">
    <citation type="submission" date="2015-04" db="EMBL/GenBank/DDBJ databases">
        <title>Lasius niger genome sequencing.</title>
        <authorList>
            <person name="Konorov E.A."/>
            <person name="Nikitin M.A."/>
            <person name="Kirill M.V."/>
            <person name="Chang P."/>
        </authorList>
    </citation>
    <scope>NUCLEOTIDE SEQUENCE [LARGE SCALE GENOMIC DNA]</scope>
    <source>
        <tissue evidence="1">Whole</tissue>
    </source>
</reference>
<organism evidence="1 2">
    <name type="scientific">Lasius niger</name>
    <name type="common">Black garden ant</name>
    <dbReference type="NCBI Taxonomy" id="67767"/>
    <lineage>
        <taxon>Eukaryota</taxon>
        <taxon>Metazoa</taxon>
        <taxon>Ecdysozoa</taxon>
        <taxon>Arthropoda</taxon>
        <taxon>Hexapoda</taxon>
        <taxon>Insecta</taxon>
        <taxon>Pterygota</taxon>
        <taxon>Neoptera</taxon>
        <taxon>Endopterygota</taxon>
        <taxon>Hymenoptera</taxon>
        <taxon>Apocrita</taxon>
        <taxon>Aculeata</taxon>
        <taxon>Formicoidea</taxon>
        <taxon>Formicidae</taxon>
        <taxon>Formicinae</taxon>
        <taxon>Lasius</taxon>
        <taxon>Lasius</taxon>
    </lineage>
</organism>
<dbReference type="AlphaFoldDB" id="A0A0J7KGU5"/>
<accession>A0A0J7KGU5</accession>
<dbReference type="OrthoDB" id="425681at2759"/>
<evidence type="ECO:0000313" key="1">
    <source>
        <dbReference type="EMBL" id="KMQ89431.1"/>
    </source>
</evidence>
<protein>
    <submittedName>
        <fullName evidence="1">Endonuclease-reverse transcriptase</fullName>
    </submittedName>
</protein>
<keyword evidence="1" id="KW-0255">Endonuclease</keyword>
<dbReference type="PaxDb" id="67767-A0A0J7KGU5"/>
<sequence>MCFVTTPLQHLWRVGSQKGHGRVGRRSSSWRIYRDHKKEVIYLGVRISNKGHCEGKIKRRIGMAGNALSGLTIIWKDHHISKETKKRLVQALVFPIATYDSESWTINVAYRRRFKAFEMTCYRKMLQIP</sequence>
<gene>
    <name evidence="1" type="ORF">RF55_10948</name>
</gene>
<dbReference type="PANTHER" id="PTHR47027:SF8">
    <property type="entry name" value="RIBONUCLEASE H"/>
    <property type="match status" value="1"/>
</dbReference>
<dbReference type="Proteomes" id="UP000036403">
    <property type="component" value="Unassembled WGS sequence"/>
</dbReference>
<dbReference type="EMBL" id="LBMM01007778">
    <property type="protein sequence ID" value="KMQ89431.1"/>
    <property type="molecule type" value="Genomic_DNA"/>
</dbReference>
<keyword evidence="1" id="KW-0540">Nuclease</keyword>
<proteinExistence type="predicted"/>
<keyword evidence="1" id="KW-0548">Nucleotidyltransferase</keyword>